<dbReference type="InterPro" id="IPR041881">
    <property type="entry name" value="PqqD_sf"/>
</dbReference>
<gene>
    <name evidence="1" type="ORF">Thimo_3572</name>
</gene>
<reference evidence="1 2" key="1">
    <citation type="submission" date="2011-09" db="EMBL/GenBank/DDBJ databases">
        <title>Complete sequence of chromosome of Thioflavicoccus mobilis 8321.</title>
        <authorList>
            <consortium name="US DOE Joint Genome Institute"/>
            <person name="Lucas S."/>
            <person name="Han J."/>
            <person name="Lapidus A."/>
            <person name="Cheng J.-F."/>
            <person name="Goodwin L."/>
            <person name="Pitluck S."/>
            <person name="Peters L."/>
            <person name="Ovchinnikova G."/>
            <person name="Lu M."/>
            <person name="Detter J.C."/>
            <person name="Han C."/>
            <person name="Tapia R."/>
            <person name="Land M."/>
            <person name="Hauser L."/>
            <person name="Kyrpides N."/>
            <person name="Ivanova N."/>
            <person name="Pagani I."/>
            <person name="Vogl K."/>
            <person name="Liu Z."/>
            <person name="Imhoff J."/>
            <person name="Thiel V."/>
            <person name="Frigaard N.-U."/>
            <person name="Bryant D."/>
            <person name="Woyke T."/>
        </authorList>
    </citation>
    <scope>NUCLEOTIDE SEQUENCE [LARGE SCALE GENOMIC DNA]</scope>
    <source>
        <strain evidence="1 2">8321</strain>
    </source>
</reference>
<dbReference type="RefSeq" id="WP_015282353.1">
    <property type="nucleotide sequence ID" value="NC_019940.1"/>
</dbReference>
<sequence>MTIERTSVIRQSEEQVAAEVDGEVVMMSVEQGNYYGLDEVGSRIWQLIETPTTLADLCEDLTKEFDVEPATCEEDVVRFLEELAAQGLVKVDGAAG</sequence>
<evidence type="ECO:0000313" key="2">
    <source>
        <dbReference type="Proteomes" id="UP000010816"/>
    </source>
</evidence>
<accession>L0GZP8</accession>
<dbReference type="OrthoDB" id="9800554at2"/>
<protein>
    <submittedName>
        <fullName evidence="1">Coenzyme PQQ synthesis protein D (PqqD)</fullName>
    </submittedName>
</protein>
<dbReference type="Pfam" id="PF05402">
    <property type="entry name" value="PqqD"/>
    <property type="match status" value="1"/>
</dbReference>
<dbReference type="HOGENOM" id="CLU_159325_2_4_6"/>
<dbReference type="KEGG" id="tmb:Thimo_3572"/>
<dbReference type="STRING" id="765912.Thimo_3572"/>
<dbReference type="EMBL" id="CP003051">
    <property type="protein sequence ID" value="AGA92228.1"/>
    <property type="molecule type" value="Genomic_DNA"/>
</dbReference>
<dbReference type="eggNOG" id="ENOG5033BC0">
    <property type="taxonomic scope" value="Bacteria"/>
</dbReference>
<proteinExistence type="predicted"/>
<dbReference type="AlphaFoldDB" id="L0GZP8"/>
<dbReference type="InterPro" id="IPR008792">
    <property type="entry name" value="PQQD"/>
</dbReference>
<keyword evidence="2" id="KW-1185">Reference proteome</keyword>
<dbReference type="Gene3D" id="1.10.10.1150">
    <property type="entry name" value="Coenzyme PQQ synthesis protein D (PqqD)"/>
    <property type="match status" value="1"/>
</dbReference>
<organism evidence="1 2">
    <name type="scientific">Thioflavicoccus mobilis 8321</name>
    <dbReference type="NCBI Taxonomy" id="765912"/>
    <lineage>
        <taxon>Bacteria</taxon>
        <taxon>Pseudomonadati</taxon>
        <taxon>Pseudomonadota</taxon>
        <taxon>Gammaproteobacteria</taxon>
        <taxon>Chromatiales</taxon>
        <taxon>Chromatiaceae</taxon>
        <taxon>Thioflavicoccus</taxon>
    </lineage>
</organism>
<evidence type="ECO:0000313" key="1">
    <source>
        <dbReference type="EMBL" id="AGA92228.1"/>
    </source>
</evidence>
<name>L0GZP8_9GAMM</name>
<dbReference type="NCBIfam" id="NF033536">
    <property type="entry name" value="lasso_PqqD_Bac"/>
    <property type="match status" value="1"/>
</dbReference>
<dbReference type="Proteomes" id="UP000010816">
    <property type="component" value="Chromosome"/>
</dbReference>